<dbReference type="SUPFAM" id="SSF51905">
    <property type="entry name" value="FAD/NAD(P)-binding domain"/>
    <property type="match status" value="1"/>
</dbReference>
<keyword evidence="2" id="KW-1185">Reference proteome</keyword>
<reference evidence="1 2" key="1">
    <citation type="submission" date="2016-05" db="EMBL/GenBank/DDBJ databases">
        <authorList>
            <person name="Gu J."/>
        </authorList>
    </citation>
    <scope>NUCLEOTIDE SEQUENCE [LARGE SCALE GENOMIC DNA]</scope>
    <source>
        <strain evidence="1 2">ACCC40021</strain>
    </source>
</reference>
<organism evidence="1 2">
    <name type="scientific">Streptomyces alfalfae</name>
    <dbReference type="NCBI Taxonomy" id="1642299"/>
    <lineage>
        <taxon>Bacteria</taxon>
        <taxon>Bacillati</taxon>
        <taxon>Actinomycetota</taxon>
        <taxon>Actinomycetes</taxon>
        <taxon>Kitasatosporales</taxon>
        <taxon>Streptomycetaceae</taxon>
        <taxon>Streptomyces</taxon>
    </lineage>
</organism>
<evidence type="ECO:0000313" key="1">
    <source>
        <dbReference type="EMBL" id="APY86935.1"/>
    </source>
</evidence>
<proteinExistence type="predicted"/>
<accession>A0ABN4VMG0</accession>
<dbReference type="InterPro" id="IPR036188">
    <property type="entry name" value="FAD/NAD-bd_sf"/>
</dbReference>
<evidence type="ECO:0000313" key="2">
    <source>
        <dbReference type="Proteomes" id="UP000187191"/>
    </source>
</evidence>
<dbReference type="EMBL" id="CP015588">
    <property type="protein sequence ID" value="APY86935.1"/>
    <property type="molecule type" value="Genomic_DNA"/>
</dbReference>
<dbReference type="Proteomes" id="UP000187191">
    <property type="component" value="Chromosome"/>
</dbReference>
<protein>
    <recommendedName>
        <fullName evidence="3">FAD/NAD(P)-binding domain-containing protein</fullName>
    </recommendedName>
</protein>
<sequence>MARVVRSRVHEGQPVLTVETLGGRVEELAADHVIAATGHRVDIAAPDFLGHGLRARLATSRGTPKLGAGCASPLPGLSFTGMPGGSSYGPAMRFVCGTGVASPRTAGHLAAAYG</sequence>
<evidence type="ECO:0008006" key="3">
    <source>
        <dbReference type="Google" id="ProtNLM"/>
    </source>
</evidence>
<name>A0ABN4VMG0_9ACTN</name>
<gene>
    <name evidence="1" type="ORF">A7J05_15380</name>
</gene>